<evidence type="ECO:0008006" key="3">
    <source>
        <dbReference type="Google" id="ProtNLM"/>
    </source>
</evidence>
<proteinExistence type="predicted"/>
<name>A0A9X4SHZ6_9PAST</name>
<dbReference type="RefSeq" id="WP_279572564.1">
    <property type="nucleotide sequence ID" value="NZ_LWID01000001.1"/>
</dbReference>
<evidence type="ECO:0000313" key="1">
    <source>
        <dbReference type="EMBL" id="MDG6895137.1"/>
    </source>
</evidence>
<organism evidence="1 2">
    <name type="scientific">Volucribacter amazonae</name>
    <dbReference type="NCBI Taxonomy" id="256731"/>
    <lineage>
        <taxon>Bacteria</taxon>
        <taxon>Pseudomonadati</taxon>
        <taxon>Pseudomonadota</taxon>
        <taxon>Gammaproteobacteria</taxon>
        <taxon>Pasteurellales</taxon>
        <taxon>Pasteurellaceae</taxon>
        <taxon>Volucribacter</taxon>
    </lineage>
</organism>
<keyword evidence="2" id="KW-1185">Reference proteome</keyword>
<dbReference type="Proteomes" id="UP001155500">
    <property type="component" value="Unassembled WGS sequence"/>
</dbReference>
<dbReference type="EMBL" id="LWID01000001">
    <property type="protein sequence ID" value="MDG6895137.1"/>
    <property type="molecule type" value="Genomic_DNA"/>
</dbReference>
<reference evidence="1" key="1">
    <citation type="submission" date="2016-03" db="EMBL/GenBank/DDBJ databases">
        <title>Co-evolution between Pasteurellaceae and their hosts.</title>
        <authorList>
            <person name="Hansen M.J."/>
            <person name="Bojesen A.M."/>
            <person name="Planet P."/>
        </authorList>
    </citation>
    <scope>NUCLEOTIDE SEQUENCE</scope>
    <source>
        <strain evidence="1">146/S8/89</strain>
    </source>
</reference>
<accession>A0A9X4SHZ6</accession>
<gene>
    <name evidence="1" type="ORF">A6A20_05735</name>
</gene>
<protein>
    <recommendedName>
        <fullName evidence="3">Transposase</fullName>
    </recommendedName>
</protein>
<dbReference type="AlphaFoldDB" id="A0A9X4SHZ6"/>
<sequence length="81" mass="10078">MIFCRLHYWYLKHQDYLNELSDKCNEKGYFSYKHKGLRGALASMKYYERYLFTFERYAELNIEKTTNRLESLFSELKWKLI</sequence>
<comment type="caution">
    <text evidence="1">The sequence shown here is derived from an EMBL/GenBank/DDBJ whole genome shotgun (WGS) entry which is preliminary data.</text>
</comment>
<evidence type="ECO:0000313" key="2">
    <source>
        <dbReference type="Proteomes" id="UP001155500"/>
    </source>
</evidence>